<sequence>MELRALAPVQKISIDELSKSERARRSAAARNGLFPNFHTQNDERPKHVVLYNNYTKDYGYLKRQLYTITFLVAFEITDEAVPAQAIPKAIADP</sequence>
<reference evidence="2" key="1">
    <citation type="submission" date="2022-11" db="UniProtKB">
        <authorList>
            <consortium name="WormBaseParasite"/>
        </authorList>
    </citation>
    <scope>IDENTIFICATION</scope>
</reference>
<dbReference type="WBParaSite" id="nRc.2.0.1.t20886-RA">
    <property type="protein sequence ID" value="nRc.2.0.1.t20886-RA"/>
    <property type="gene ID" value="nRc.2.0.1.g20886"/>
</dbReference>
<keyword evidence="1" id="KW-1185">Reference proteome</keyword>
<evidence type="ECO:0000313" key="2">
    <source>
        <dbReference type="WBParaSite" id="nRc.2.0.1.t20886-RA"/>
    </source>
</evidence>
<accession>A0A915J3A4</accession>
<dbReference type="Proteomes" id="UP000887565">
    <property type="component" value="Unplaced"/>
</dbReference>
<proteinExistence type="predicted"/>
<organism evidence="1 2">
    <name type="scientific">Romanomermis culicivorax</name>
    <name type="common">Nematode worm</name>
    <dbReference type="NCBI Taxonomy" id="13658"/>
    <lineage>
        <taxon>Eukaryota</taxon>
        <taxon>Metazoa</taxon>
        <taxon>Ecdysozoa</taxon>
        <taxon>Nematoda</taxon>
        <taxon>Enoplea</taxon>
        <taxon>Dorylaimia</taxon>
        <taxon>Mermithida</taxon>
        <taxon>Mermithoidea</taxon>
        <taxon>Mermithidae</taxon>
        <taxon>Romanomermis</taxon>
    </lineage>
</organism>
<evidence type="ECO:0000313" key="1">
    <source>
        <dbReference type="Proteomes" id="UP000887565"/>
    </source>
</evidence>
<name>A0A915J3A4_ROMCU</name>
<dbReference type="AlphaFoldDB" id="A0A915J3A4"/>
<protein>
    <submittedName>
        <fullName evidence="2">Uncharacterized protein</fullName>
    </submittedName>
</protein>